<dbReference type="InterPro" id="IPR003140">
    <property type="entry name" value="PLipase/COase/thioEstase"/>
</dbReference>
<evidence type="ECO:0000256" key="1">
    <source>
        <dbReference type="ARBA" id="ARBA00006499"/>
    </source>
</evidence>
<dbReference type="Pfam" id="PF02230">
    <property type="entry name" value="Abhydrolase_2"/>
    <property type="match status" value="1"/>
</dbReference>
<evidence type="ECO:0000313" key="3">
    <source>
        <dbReference type="EMBL" id="KAF2166357.1"/>
    </source>
</evidence>
<proteinExistence type="inferred from homology"/>
<dbReference type="PANTHER" id="PTHR10655">
    <property type="entry name" value="LYSOPHOSPHOLIPASE-RELATED"/>
    <property type="match status" value="1"/>
</dbReference>
<reference evidence="3" key="1">
    <citation type="journal article" date="2020" name="Stud. Mycol.">
        <title>101 Dothideomycetes genomes: a test case for predicting lifestyles and emergence of pathogens.</title>
        <authorList>
            <person name="Haridas S."/>
            <person name="Albert R."/>
            <person name="Binder M."/>
            <person name="Bloem J."/>
            <person name="Labutti K."/>
            <person name="Salamov A."/>
            <person name="Andreopoulos B."/>
            <person name="Baker S."/>
            <person name="Barry K."/>
            <person name="Bills G."/>
            <person name="Bluhm B."/>
            <person name="Cannon C."/>
            <person name="Castanera R."/>
            <person name="Culley D."/>
            <person name="Daum C."/>
            <person name="Ezra D."/>
            <person name="Gonzalez J."/>
            <person name="Henrissat B."/>
            <person name="Kuo A."/>
            <person name="Liang C."/>
            <person name="Lipzen A."/>
            <person name="Lutzoni F."/>
            <person name="Magnuson J."/>
            <person name="Mondo S."/>
            <person name="Nolan M."/>
            <person name="Ohm R."/>
            <person name="Pangilinan J."/>
            <person name="Park H.-J."/>
            <person name="Ramirez L."/>
            <person name="Alfaro M."/>
            <person name="Sun H."/>
            <person name="Tritt A."/>
            <person name="Yoshinaga Y."/>
            <person name="Zwiers L.-H."/>
            <person name="Turgeon B."/>
            <person name="Goodwin S."/>
            <person name="Spatafora J."/>
            <person name="Crous P."/>
            <person name="Grigoriev I."/>
        </authorList>
    </citation>
    <scope>NUCLEOTIDE SEQUENCE</scope>
    <source>
        <strain evidence="3">ATCC 36951</strain>
    </source>
</reference>
<evidence type="ECO:0000259" key="2">
    <source>
        <dbReference type="Pfam" id="PF02230"/>
    </source>
</evidence>
<dbReference type="GO" id="GO:0008474">
    <property type="term" value="F:palmitoyl-(protein) hydrolase activity"/>
    <property type="evidence" value="ECO:0007669"/>
    <property type="project" value="TreeGrafter"/>
</dbReference>
<name>A0A6A6CGI4_ZASCE</name>
<dbReference type="RefSeq" id="XP_033667246.1">
    <property type="nucleotide sequence ID" value="XM_033806838.1"/>
</dbReference>
<dbReference type="SUPFAM" id="SSF53474">
    <property type="entry name" value="alpha/beta-Hydrolases"/>
    <property type="match status" value="1"/>
</dbReference>
<dbReference type="PANTHER" id="PTHR10655:SF67">
    <property type="entry name" value="PHOSPHOLIPASE_CARBOXYLESTERASE SUPERFAMILY (AFU_ORTHOLOGUE AFUA_5G09340)"/>
    <property type="match status" value="1"/>
</dbReference>
<keyword evidence="4" id="KW-1185">Reference proteome</keyword>
<gene>
    <name evidence="3" type="ORF">M409DRAFT_23548</name>
</gene>
<protein>
    <recommendedName>
        <fullName evidence="2">Phospholipase/carboxylesterase/thioesterase domain-containing protein</fullName>
    </recommendedName>
</protein>
<sequence>MGRLPKTDDFPDSVKLNIVPPPKNDPPTNILLLLHGLGDTAAPFTVLGGQLNLPETCCFSLQGPATLLDLEGFHWGDDIIFDSTNGGLDSDAGFNKTNEILKSVVQDVLVGKCGYREREVLILGFGQGGMAALNYAATHTPSELSGIISIGSGLPSSAPASLTPKLPTPVLICAGASQSAVTSSSEDKLKRVFEHVEIKRYRRPGDSMPSNRDEMLPVMRFLSRRLRSMKGVPDGTVEIN</sequence>
<dbReference type="GeneID" id="54560110"/>
<dbReference type="OrthoDB" id="437457at2759"/>
<dbReference type="EMBL" id="ML993597">
    <property type="protein sequence ID" value="KAF2166357.1"/>
    <property type="molecule type" value="Genomic_DNA"/>
</dbReference>
<organism evidence="3 4">
    <name type="scientific">Zasmidium cellare ATCC 36951</name>
    <dbReference type="NCBI Taxonomy" id="1080233"/>
    <lineage>
        <taxon>Eukaryota</taxon>
        <taxon>Fungi</taxon>
        <taxon>Dikarya</taxon>
        <taxon>Ascomycota</taxon>
        <taxon>Pezizomycotina</taxon>
        <taxon>Dothideomycetes</taxon>
        <taxon>Dothideomycetidae</taxon>
        <taxon>Mycosphaerellales</taxon>
        <taxon>Mycosphaerellaceae</taxon>
        <taxon>Zasmidium</taxon>
    </lineage>
</organism>
<accession>A0A6A6CGI4</accession>
<dbReference type="Proteomes" id="UP000799537">
    <property type="component" value="Unassembled WGS sequence"/>
</dbReference>
<dbReference type="Gene3D" id="3.40.50.1820">
    <property type="entry name" value="alpha/beta hydrolase"/>
    <property type="match status" value="1"/>
</dbReference>
<comment type="similarity">
    <text evidence="1">Belongs to the AB hydrolase superfamily. AB hydrolase 2 family.</text>
</comment>
<dbReference type="GO" id="GO:0005737">
    <property type="term" value="C:cytoplasm"/>
    <property type="evidence" value="ECO:0007669"/>
    <property type="project" value="TreeGrafter"/>
</dbReference>
<dbReference type="AlphaFoldDB" id="A0A6A6CGI4"/>
<dbReference type="InterPro" id="IPR029058">
    <property type="entry name" value="AB_hydrolase_fold"/>
</dbReference>
<dbReference type="GO" id="GO:0052689">
    <property type="term" value="F:carboxylic ester hydrolase activity"/>
    <property type="evidence" value="ECO:0007669"/>
    <property type="project" value="TreeGrafter"/>
</dbReference>
<dbReference type="InterPro" id="IPR050565">
    <property type="entry name" value="LYPA1-2/EST-like"/>
</dbReference>
<feature type="domain" description="Phospholipase/carboxylesterase/thioesterase" evidence="2">
    <location>
        <begin position="23"/>
        <end position="221"/>
    </location>
</feature>
<evidence type="ECO:0000313" key="4">
    <source>
        <dbReference type="Proteomes" id="UP000799537"/>
    </source>
</evidence>